<dbReference type="InterPro" id="IPR008256">
    <property type="entry name" value="Peptidase_S1B"/>
</dbReference>
<feature type="active site" description="Charge relay system" evidence="7">
    <location>
        <position position="140"/>
    </location>
</feature>
<dbReference type="InterPro" id="IPR009003">
    <property type="entry name" value="Peptidase_S1_PA"/>
</dbReference>
<evidence type="ECO:0000256" key="8">
    <source>
        <dbReference type="RuleBase" id="RU004296"/>
    </source>
</evidence>
<proteinExistence type="inferred from homology"/>
<feature type="active site" description="Charge relay system" evidence="7">
    <location>
        <position position="186"/>
    </location>
</feature>
<dbReference type="PRINTS" id="PR00839">
    <property type="entry name" value="V8PROTEASE"/>
</dbReference>
<evidence type="ECO:0000313" key="10">
    <source>
        <dbReference type="EMBL" id="MBW4559628.1"/>
    </source>
</evidence>
<dbReference type="GO" id="GO:0008236">
    <property type="term" value="F:serine-type peptidase activity"/>
    <property type="evidence" value="ECO:0007669"/>
    <property type="project" value="UniProtKB-KW"/>
</dbReference>
<dbReference type="Gene3D" id="2.40.10.10">
    <property type="entry name" value="Trypsin-like serine proteases"/>
    <property type="match status" value="2"/>
</dbReference>
<accession>A0A951PUC1</accession>
<evidence type="ECO:0000313" key="11">
    <source>
        <dbReference type="Proteomes" id="UP000715781"/>
    </source>
</evidence>
<keyword evidence="10" id="KW-0255">Endonuclease</keyword>
<dbReference type="Pfam" id="PF13365">
    <property type="entry name" value="Trypsin_2"/>
    <property type="match status" value="1"/>
</dbReference>
<dbReference type="Pfam" id="PF04231">
    <property type="entry name" value="Endonuclease_1"/>
    <property type="match status" value="1"/>
</dbReference>
<keyword evidence="5 8" id="KW-0378">Hydrolase</keyword>
<dbReference type="SUPFAM" id="SSF50494">
    <property type="entry name" value="Trypsin-like serine proteases"/>
    <property type="match status" value="1"/>
</dbReference>
<dbReference type="PANTHER" id="PTHR33607">
    <property type="entry name" value="ENDONUCLEASE-1"/>
    <property type="match status" value="1"/>
</dbReference>
<dbReference type="GO" id="GO:0004519">
    <property type="term" value="F:endonuclease activity"/>
    <property type="evidence" value="ECO:0007669"/>
    <property type="project" value="UniProtKB-KW"/>
</dbReference>
<evidence type="ECO:0000256" key="5">
    <source>
        <dbReference type="ARBA" id="ARBA00022801"/>
    </source>
</evidence>
<dbReference type="EMBL" id="JAHHHN010000001">
    <property type="protein sequence ID" value="MBW4559628.1"/>
    <property type="molecule type" value="Genomic_DNA"/>
</dbReference>
<evidence type="ECO:0000256" key="7">
    <source>
        <dbReference type="PIRSR" id="PIRSR608256-1"/>
    </source>
</evidence>
<dbReference type="InterPro" id="IPR007346">
    <property type="entry name" value="Endonuclease-I"/>
</dbReference>
<dbReference type="InterPro" id="IPR044925">
    <property type="entry name" value="His-Me_finger_sf"/>
</dbReference>
<evidence type="ECO:0000256" key="4">
    <source>
        <dbReference type="ARBA" id="ARBA00022729"/>
    </source>
</evidence>
<comment type="caution">
    <text evidence="10">The sequence shown here is derived from an EMBL/GenBank/DDBJ whole genome shotgun (WGS) entry which is preliminary data.</text>
</comment>
<dbReference type="Proteomes" id="UP000715781">
    <property type="component" value="Unassembled WGS sequence"/>
</dbReference>
<comment type="similarity">
    <text evidence="1 8">Belongs to the peptidase S1B family.</text>
</comment>
<dbReference type="AlphaFoldDB" id="A0A951PUC1"/>
<feature type="compositionally biased region" description="Basic and acidic residues" evidence="9">
    <location>
        <begin position="406"/>
        <end position="416"/>
    </location>
</feature>
<feature type="region of interest" description="Disordered" evidence="9">
    <location>
        <begin position="392"/>
        <end position="416"/>
    </location>
</feature>
<dbReference type="InterPro" id="IPR043504">
    <property type="entry name" value="Peptidase_S1_PA_chymotrypsin"/>
</dbReference>
<evidence type="ECO:0000256" key="2">
    <source>
        <dbReference type="ARBA" id="ARBA00022670"/>
    </source>
</evidence>
<dbReference type="GO" id="GO:0006508">
    <property type="term" value="P:proteolysis"/>
    <property type="evidence" value="ECO:0007669"/>
    <property type="project" value="UniProtKB-KW"/>
</dbReference>
<evidence type="ECO:0000256" key="3">
    <source>
        <dbReference type="ARBA" id="ARBA00022722"/>
    </source>
</evidence>
<name>A0A951PUC1_9NOST</name>
<feature type="active site" description="Charge relay system" evidence="7">
    <location>
        <position position="262"/>
    </location>
</feature>
<dbReference type="SUPFAM" id="SSF54060">
    <property type="entry name" value="His-Me finger endonucleases"/>
    <property type="match status" value="1"/>
</dbReference>
<dbReference type="EC" id="3.4.21.-" evidence="8"/>
<evidence type="ECO:0000256" key="1">
    <source>
        <dbReference type="ARBA" id="ARBA00008764"/>
    </source>
</evidence>
<organism evidence="10 11">
    <name type="scientific">Mojavia pulchra JT2-VF2</name>
    <dbReference type="NCBI Taxonomy" id="287848"/>
    <lineage>
        <taxon>Bacteria</taxon>
        <taxon>Bacillati</taxon>
        <taxon>Cyanobacteriota</taxon>
        <taxon>Cyanophyceae</taxon>
        <taxon>Nostocales</taxon>
        <taxon>Nostocaceae</taxon>
    </lineage>
</organism>
<protein>
    <recommendedName>
        <fullName evidence="8">Serine protease</fullName>
        <ecNumber evidence="8">3.4.21.-</ecNumber>
    </recommendedName>
</protein>
<keyword evidence="3" id="KW-0540">Nuclease</keyword>
<gene>
    <name evidence="10" type="ORF">KME32_00475</name>
</gene>
<reference evidence="10" key="2">
    <citation type="journal article" date="2022" name="Microbiol. Resour. Announc.">
        <title>Metagenome Sequencing to Explore Phylogenomics of Terrestrial Cyanobacteria.</title>
        <authorList>
            <person name="Ward R.D."/>
            <person name="Stajich J.E."/>
            <person name="Johansen J.R."/>
            <person name="Huntemann M."/>
            <person name="Clum A."/>
            <person name="Foster B."/>
            <person name="Foster B."/>
            <person name="Roux S."/>
            <person name="Palaniappan K."/>
            <person name="Varghese N."/>
            <person name="Mukherjee S."/>
            <person name="Reddy T.B.K."/>
            <person name="Daum C."/>
            <person name="Copeland A."/>
            <person name="Chen I.A."/>
            <person name="Ivanova N.N."/>
            <person name="Kyrpides N.C."/>
            <person name="Shapiro N."/>
            <person name="Eloe-Fadrosh E.A."/>
            <person name="Pietrasiak N."/>
        </authorList>
    </citation>
    <scope>NUCLEOTIDE SEQUENCE</scope>
    <source>
        <strain evidence="10">JT2-VF2</strain>
    </source>
</reference>
<reference evidence="10" key="1">
    <citation type="submission" date="2021-05" db="EMBL/GenBank/DDBJ databases">
        <authorList>
            <person name="Pietrasiak N."/>
            <person name="Ward R."/>
            <person name="Stajich J.E."/>
            <person name="Kurbessoian T."/>
        </authorList>
    </citation>
    <scope>NUCLEOTIDE SEQUENCE</scope>
    <source>
        <strain evidence="10">JT2-VF2</strain>
    </source>
</reference>
<keyword evidence="6 8" id="KW-0720">Serine protease</keyword>
<dbReference type="PANTHER" id="PTHR33607:SF2">
    <property type="entry name" value="ENDONUCLEASE-1"/>
    <property type="match status" value="1"/>
</dbReference>
<feature type="compositionally biased region" description="Polar residues" evidence="9">
    <location>
        <begin position="392"/>
        <end position="405"/>
    </location>
</feature>
<keyword evidence="4" id="KW-0732">Signal</keyword>
<keyword evidence="2 8" id="KW-0645">Protease</keyword>
<sequence length="709" mass="81255">MAITYQLIQETTARYKQRHQEREEHLRELETGNLLTVDTPERVTKRLERIANHPLAVTMIAEESQPELAGVKILSPENFNRLVQERILGQSDLMSVSYLEYGLSVSRSIGRILIRNNSNRLVGYGTGFMVSPCLLLTNNHVLSNAQEAGFSLIEFNYQSGVGGQMLQSYTYELNPDTFFVTDKHLDFSLVAVKDSSNGQPPLATFGWNRLIEEEGKAILGEYVNIIQHPSGQPKQLALRENQLVDLFDDFLHYQTDTAPGSSGSPVFNDQWEVVGLHHSGVPRKDEQGNILAIDGQVWTPQIGEDRIAWEANEGIRISRIVKYIKQQNLSPTQRRLRDEMFDHLPPSPEAIKEQTPKIFAKSANLASDGSITWTIPLQVSVRLGDLAISSARVPQSGNVSSQPPNDSHRDDTQPDIKTDPELAQELQLLERVRRGTIPYYDEVGDRTERNNYYGNLIDRASSLNSGELFKELKDLLRTTHTQLLSYNPRSRLYPWVDLQPDLTIRSIYSRLKFEPEQIIREDLEIERERSARLQELIRSESFGNTVQLSEQIDLLESELRYNCEHVVPQSWFQKKEPMRGDLHHLFACESVCNSFRGNTPYYDFPDFEEAMRTNCGKSEGKKFEPGNGKGEVARATFYFLLRYPGQIDNKSNEYEAQRLETLLKWHQSFPVTEHEKHRNMAIYKKQGNRNPLIDFPEWADKIDFRLGLG</sequence>
<evidence type="ECO:0000256" key="9">
    <source>
        <dbReference type="SAM" id="MobiDB-lite"/>
    </source>
</evidence>
<evidence type="ECO:0000256" key="6">
    <source>
        <dbReference type="ARBA" id="ARBA00022825"/>
    </source>
</evidence>